<name>A0A402A0Z7_9CHLR</name>
<evidence type="ECO:0000313" key="1">
    <source>
        <dbReference type="EMBL" id="GCE12817.1"/>
    </source>
</evidence>
<dbReference type="RefSeq" id="WP_126580403.1">
    <property type="nucleotide sequence ID" value="NZ_BIFR01000001.1"/>
</dbReference>
<evidence type="ECO:0000313" key="2">
    <source>
        <dbReference type="Proteomes" id="UP000287352"/>
    </source>
</evidence>
<gene>
    <name evidence="1" type="ORF">KTT_26760</name>
</gene>
<comment type="caution">
    <text evidence="1">The sequence shown here is derived from an EMBL/GenBank/DDBJ whole genome shotgun (WGS) entry which is preliminary data.</text>
</comment>
<proteinExistence type="predicted"/>
<dbReference type="AlphaFoldDB" id="A0A402A0Z7"/>
<dbReference type="Proteomes" id="UP000287352">
    <property type="component" value="Unassembled WGS sequence"/>
</dbReference>
<keyword evidence="2" id="KW-1185">Reference proteome</keyword>
<accession>A0A402A0Z7</accession>
<organism evidence="1 2">
    <name type="scientific">Tengunoibacter tsumagoiensis</name>
    <dbReference type="NCBI Taxonomy" id="2014871"/>
    <lineage>
        <taxon>Bacteria</taxon>
        <taxon>Bacillati</taxon>
        <taxon>Chloroflexota</taxon>
        <taxon>Ktedonobacteria</taxon>
        <taxon>Ktedonobacterales</taxon>
        <taxon>Dictyobacteraceae</taxon>
        <taxon>Tengunoibacter</taxon>
    </lineage>
</organism>
<dbReference type="OrthoDB" id="165959at2"/>
<protein>
    <submittedName>
        <fullName evidence="1">Uncharacterized protein</fullName>
    </submittedName>
</protein>
<reference evidence="2" key="1">
    <citation type="submission" date="2018-12" db="EMBL/GenBank/DDBJ databases">
        <title>Tengunoibacter tsumagoiensis gen. nov., sp. nov., Dictyobacter kobayashii sp. nov., D. alpinus sp. nov., and D. joshuensis sp. nov. and description of Dictyobacteraceae fam. nov. within the order Ktedonobacterales isolated from Tengu-no-mugimeshi.</title>
        <authorList>
            <person name="Wang C.M."/>
            <person name="Zheng Y."/>
            <person name="Sakai Y."/>
            <person name="Toyoda A."/>
            <person name="Minakuchi Y."/>
            <person name="Abe K."/>
            <person name="Yokota A."/>
            <person name="Yabe S."/>
        </authorList>
    </citation>
    <scope>NUCLEOTIDE SEQUENCE [LARGE SCALE GENOMIC DNA]</scope>
    <source>
        <strain evidence="2">Uno3</strain>
    </source>
</reference>
<sequence>MSWKTINQILGMALHDPLFWQMFQHDPLVFLQSRDFELTEDEKKVLCQSGHQDLAAFCQYLIDQLGCPET</sequence>
<dbReference type="EMBL" id="BIFR01000001">
    <property type="protein sequence ID" value="GCE12817.1"/>
    <property type="molecule type" value="Genomic_DNA"/>
</dbReference>